<name>A0AAW1QGF6_9CHLO</name>
<dbReference type="Proteomes" id="UP001489004">
    <property type="component" value="Unassembled WGS sequence"/>
</dbReference>
<dbReference type="PANTHER" id="PTHR36333">
    <property type="entry name" value="DIMETHYLALLYL, ADENOSINE TRNA METHYLTHIOTRANSFERASE"/>
    <property type="match status" value="1"/>
</dbReference>
<accession>A0AAW1QGF6</accession>
<protein>
    <submittedName>
        <fullName evidence="2">Uncharacterized protein</fullName>
    </submittedName>
</protein>
<reference evidence="2 3" key="1">
    <citation type="journal article" date="2024" name="Nat. Commun.">
        <title>Phylogenomics reveals the evolutionary origins of lichenization in chlorophyte algae.</title>
        <authorList>
            <person name="Puginier C."/>
            <person name="Libourel C."/>
            <person name="Otte J."/>
            <person name="Skaloud P."/>
            <person name="Haon M."/>
            <person name="Grisel S."/>
            <person name="Petersen M."/>
            <person name="Berrin J.G."/>
            <person name="Delaux P.M."/>
            <person name="Dal Grande F."/>
            <person name="Keller J."/>
        </authorList>
    </citation>
    <scope>NUCLEOTIDE SEQUENCE [LARGE SCALE GENOMIC DNA]</scope>
    <source>
        <strain evidence="2 3">SAG 2043</strain>
    </source>
</reference>
<feature type="coiled-coil region" evidence="1">
    <location>
        <begin position="53"/>
        <end position="87"/>
    </location>
</feature>
<evidence type="ECO:0000256" key="1">
    <source>
        <dbReference type="SAM" id="Coils"/>
    </source>
</evidence>
<evidence type="ECO:0000313" key="3">
    <source>
        <dbReference type="Proteomes" id="UP001489004"/>
    </source>
</evidence>
<keyword evidence="1" id="KW-0175">Coiled coil</keyword>
<evidence type="ECO:0000313" key="2">
    <source>
        <dbReference type="EMBL" id="KAK9820504.1"/>
    </source>
</evidence>
<organism evidence="2 3">
    <name type="scientific">[Myrmecia] bisecta</name>
    <dbReference type="NCBI Taxonomy" id="41462"/>
    <lineage>
        <taxon>Eukaryota</taxon>
        <taxon>Viridiplantae</taxon>
        <taxon>Chlorophyta</taxon>
        <taxon>core chlorophytes</taxon>
        <taxon>Trebouxiophyceae</taxon>
        <taxon>Trebouxiales</taxon>
        <taxon>Trebouxiaceae</taxon>
        <taxon>Myrmecia</taxon>
    </lineage>
</organism>
<gene>
    <name evidence="2" type="ORF">WJX72_011080</name>
</gene>
<comment type="caution">
    <text evidence="2">The sequence shown here is derived from an EMBL/GenBank/DDBJ whole genome shotgun (WGS) entry which is preliminary data.</text>
</comment>
<sequence length="239" mass="27211">MQAACKCLGTRAQFWAPTVHRCRVPPARRLVVRNVGWDPEGILAPPKGGHISRRQLQRQVAEDEDLKKQVEAERQMAREELIQKREGRKTPASHAELVEYFMETESEEMEYEMARRRPLITPEFLSYLSDQIGEERFSNDPNQGRLDELEALRDVLQKGVQAIDTAAKQIAAPLDRMRKLLTAPDKKAMLLEMAGNNEIDQALLNLLKQNIAAARAAGQEDPAKFMEKIHDAARKYLIT</sequence>
<dbReference type="EMBL" id="JALJOR010000003">
    <property type="protein sequence ID" value="KAK9820504.1"/>
    <property type="molecule type" value="Genomic_DNA"/>
</dbReference>
<proteinExistence type="predicted"/>
<dbReference type="AlphaFoldDB" id="A0AAW1QGF6"/>
<keyword evidence="3" id="KW-1185">Reference proteome</keyword>
<dbReference type="PANTHER" id="PTHR36333:SF1">
    <property type="entry name" value="DIMETHYLALLYL, ADENOSINE TRNA METHYLTHIOTRANSFERASE"/>
    <property type="match status" value="1"/>
</dbReference>